<dbReference type="InterPro" id="IPR050079">
    <property type="entry name" value="DEAD_box_RNA_helicase"/>
</dbReference>
<dbReference type="InterPro" id="IPR027417">
    <property type="entry name" value="P-loop_NTPase"/>
</dbReference>
<dbReference type="InterPro" id="IPR001650">
    <property type="entry name" value="Helicase_C-like"/>
</dbReference>
<dbReference type="InterPro" id="IPR011545">
    <property type="entry name" value="DEAD/DEAH_box_helicase_dom"/>
</dbReference>
<reference evidence="13 14" key="1">
    <citation type="submission" date="2017-11" db="EMBL/GenBank/DDBJ databases">
        <title>Genomic Encyclopedia of Archaeal and Bacterial Type Strains, Phase II (KMG-II): From Individual Species to Whole Genera.</title>
        <authorList>
            <person name="Goeker M."/>
        </authorList>
    </citation>
    <scope>NUCLEOTIDE SEQUENCE [LARGE SCALE GENOMIC DNA]</scope>
    <source>
        <strain evidence="13 14">DSM 27268</strain>
    </source>
</reference>
<feature type="domain" description="HD Cas3-type" evidence="12">
    <location>
        <begin position="12"/>
        <end position="250"/>
    </location>
</feature>
<dbReference type="InterPro" id="IPR038257">
    <property type="entry name" value="CRISPR-assoc_Cas3_HD_sf"/>
</dbReference>
<dbReference type="Pfam" id="PF22590">
    <property type="entry name" value="Cas3-like_C_2"/>
    <property type="match status" value="1"/>
</dbReference>
<dbReference type="InterPro" id="IPR006474">
    <property type="entry name" value="Helicase_Cas3_CRISPR-ass_core"/>
</dbReference>
<dbReference type="PANTHER" id="PTHR47959">
    <property type="entry name" value="ATP-DEPENDENT RNA HELICASE RHLE-RELATED"/>
    <property type="match status" value="1"/>
</dbReference>
<dbReference type="GO" id="GO:0004518">
    <property type="term" value="F:nuclease activity"/>
    <property type="evidence" value="ECO:0007669"/>
    <property type="project" value="UniProtKB-KW"/>
</dbReference>
<evidence type="ECO:0000256" key="2">
    <source>
        <dbReference type="ARBA" id="ARBA00009046"/>
    </source>
</evidence>
<dbReference type="SMART" id="SM00490">
    <property type="entry name" value="HELICc"/>
    <property type="match status" value="1"/>
</dbReference>
<comment type="caution">
    <text evidence="13">The sequence shown here is derived from an EMBL/GenBank/DDBJ whole genome shotgun (WGS) entry which is preliminary data.</text>
</comment>
<keyword evidence="8" id="KW-0067">ATP-binding</keyword>
<evidence type="ECO:0000256" key="9">
    <source>
        <dbReference type="ARBA" id="ARBA00023118"/>
    </source>
</evidence>
<dbReference type="GO" id="GO:0003676">
    <property type="term" value="F:nucleic acid binding"/>
    <property type="evidence" value="ECO:0007669"/>
    <property type="project" value="InterPro"/>
</dbReference>
<proteinExistence type="inferred from homology"/>
<keyword evidence="7" id="KW-0347">Helicase</keyword>
<dbReference type="OrthoDB" id="9810236at2"/>
<comment type="similarity">
    <text evidence="2">In the central section; belongs to the CRISPR-associated helicase Cas3 family.</text>
</comment>
<keyword evidence="5" id="KW-0547">Nucleotide-binding</keyword>
<comment type="similarity">
    <text evidence="10">Belongs to the DEAD box helicase family.</text>
</comment>
<dbReference type="CDD" id="cd09641">
    <property type="entry name" value="Cas3''_I"/>
    <property type="match status" value="1"/>
</dbReference>
<dbReference type="GO" id="GO:0005524">
    <property type="term" value="F:ATP binding"/>
    <property type="evidence" value="ECO:0007669"/>
    <property type="project" value="UniProtKB-KW"/>
</dbReference>
<dbReference type="NCBIfam" id="TIGR01596">
    <property type="entry name" value="cas3_HD"/>
    <property type="match status" value="1"/>
</dbReference>
<dbReference type="GO" id="GO:0016787">
    <property type="term" value="F:hydrolase activity"/>
    <property type="evidence" value="ECO:0007669"/>
    <property type="project" value="UniProtKB-KW"/>
</dbReference>
<dbReference type="SMART" id="SM00487">
    <property type="entry name" value="DEXDc"/>
    <property type="match status" value="1"/>
</dbReference>
<evidence type="ECO:0000256" key="8">
    <source>
        <dbReference type="ARBA" id="ARBA00022840"/>
    </source>
</evidence>
<name>A0A2M9CW74_9BACT</name>
<dbReference type="Pfam" id="PF18019">
    <property type="entry name" value="Cas3_HD"/>
    <property type="match status" value="1"/>
</dbReference>
<keyword evidence="9" id="KW-0051">Antiviral defense</keyword>
<dbReference type="Pfam" id="PF00270">
    <property type="entry name" value="DEAD"/>
    <property type="match status" value="1"/>
</dbReference>
<dbReference type="InterPro" id="IPR054712">
    <property type="entry name" value="Cas3-like_dom"/>
</dbReference>
<keyword evidence="3" id="KW-0540">Nuclease</keyword>
<dbReference type="Gene3D" id="3.40.50.300">
    <property type="entry name" value="P-loop containing nucleotide triphosphate hydrolases"/>
    <property type="match status" value="2"/>
</dbReference>
<dbReference type="GO" id="GO:0051607">
    <property type="term" value="P:defense response to virus"/>
    <property type="evidence" value="ECO:0007669"/>
    <property type="project" value="UniProtKB-KW"/>
</dbReference>
<dbReference type="PROSITE" id="PS51192">
    <property type="entry name" value="HELICASE_ATP_BIND_1"/>
    <property type="match status" value="1"/>
</dbReference>
<evidence type="ECO:0000313" key="14">
    <source>
        <dbReference type="Proteomes" id="UP000230000"/>
    </source>
</evidence>
<gene>
    <name evidence="13" type="ORF">BXY57_1758</name>
</gene>
<evidence type="ECO:0000259" key="12">
    <source>
        <dbReference type="PROSITE" id="PS51643"/>
    </source>
</evidence>
<dbReference type="GO" id="GO:0003724">
    <property type="term" value="F:RNA helicase activity"/>
    <property type="evidence" value="ECO:0007669"/>
    <property type="project" value="TreeGrafter"/>
</dbReference>
<evidence type="ECO:0000256" key="3">
    <source>
        <dbReference type="ARBA" id="ARBA00022722"/>
    </source>
</evidence>
<dbReference type="NCBIfam" id="TIGR01587">
    <property type="entry name" value="cas3_core"/>
    <property type="match status" value="1"/>
</dbReference>
<protein>
    <submittedName>
        <fullName evidence="13">CRISPR-associated Cas3 family helicase</fullName>
    </submittedName>
</protein>
<sequence length="909" mass="106116">MAEIWAKSKQYTSNRKLTLAEHTRDVFSAFHEILRRINQTYNNHLKSIIEIAIVCHDWGKVLPGFQIRTLGNKDYQSIQPMVSFPHSLASLLWINEDKLRDKLKTILQNPSDVDIYLGLIYSAIAYHHWRENFFNWVTETPDELLEFLQALDDNNIYKNQLVSNLKEEISRFKQEISLMKDIHADLSDDYEQLVSYHTNFANGLKNGVPFAEYALPPYLLYFFPRRVSFDQQKLKDWILIAGFLQRADHFASFQESEVAQYKPEIDPPELDKVKSAIQTKIKNNVPIEASGSQNSFWQFQKLHKCKDKNTILVAPTGYGKTEFAFLWSNGYKFFYTLPLRAAVNQIFLRARDIFGVDATGLLHSDADVFLLGDGGEEQTSMKVYDVARQLAFPAIISTGDQFFPYALRPPGYEKIYATFSYSRLVIDEVQAYDPTAAAIIVKFLEDMFQMGGRFLLMTATLPKFVQDEIEKVVGKDNFKNLNIYEEERFKEIKKHYIKLEIIRNNKNEKKPDFIIPDEKLDEVLSKASEGKRVLITANTVQAAQNIFERLRKKIEDNPNYSQLRGRVWLFHSRFTLKDREKKEELLRIEFKNPKPDNEHVGKILVATQVVEASLDIDADVLFTELAPLDALVQRMGRVWRRYGPMVDFDKIPKPEEPNVYVWVFEHGLQSGQHYVYDRDLLLLTIKILYDIRSNNTNNMSKNENYKDWLREKINKKNNKQERVSEILKELFGEADKQSKKAIDSSFACLLSEYHKFVCVEKLYDLPDEHHYLEQFHKTKDILDAGYMSDRKQEAQKMFRQIYDVSVIPAKFLNSDNSLSEKIISFFESGSKSFTNFKADVLSHFLVHVPYYSVKDYLNLDNLVIYNIGDLIVDHPELSSWLKDIYVINQQYDVEIGFIITNERTFSEYL</sequence>
<dbReference type="RefSeq" id="WP_100314673.1">
    <property type="nucleotide sequence ID" value="NZ_PGFG01000001.1"/>
</dbReference>
<dbReference type="AlphaFoldDB" id="A0A2M9CW74"/>
<evidence type="ECO:0000256" key="10">
    <source>
        <dbReference type="ARBA" id="ARBA00038437"/>
    </source>
</evidence>
<evidence type="ECO:0000259" key="11">
    <source>
        <dbReference type="PROSITE" id="PS51192"/>
    </source>
</evidence>
<dbReference type="Gene3D" id="1.10.3210.30">
    <property type="match status" value="1"/>
</dbReference>
<comment type="similarity">
    <text evidence="1">In the N-terminal section; belongs to the CRISPR-associated nuclease Cas3-HD family.</text>
</comment>
<dbReference type="InterPro" id="IPR014001">
    <property type="entry name" value="Helicase_ATP-bd"/>
</dbReference>
<evidence type="ECO:0000256" key="7">
    <source>
        <dbReference type="ARBA" id="ARBA00022806"/>
    </source>
</evidence>
<dbReference type="GO" id="GO:0005829">
    <property type="term" value="C:cytosol"/>
    <property type="evidence" value="ECO:0007669"/>
    <property type="project" value="TreeGrafter"/>
</dbReference>
<keyword evidence="4" id="KW-0479">Metal-binding</keyword>
<keyword evidence="6" id="KW-0378">Hydrolase</keyword>
<evidence type="ECO:0000256" key="6">
    <source>
        <dbReference type="ARBA" id="ARBA00022801"/>
    </source>
</evidence>
<dbReference type="InterPro" id="IPR006483">
    <property type="entry name" value="CRISPR-assoc_Cas3_HD"/>
</dbReference>
<dbReference type="PROSITE" id="PS51643">
    <property type="entry name" value="HD_CAS3"/>
    <property type="match status" value="1"/>
</dbReference>
<evidence type="ECO:0000256" key="5">
    <source>
        <dbReference type="ARBA" id="ARBA00022741"/>
    </source>
</evidence>
<accession>A0A2M9CW74</accession>
<dbReference type="SUPFAM" id="SSF52540">
    <property type="entry name" value="P-loop containing nucleoside triphosphate hydrolases"/>
    <property type="match status" value="1"/>
</dbReference>
<evidence type="ECO:0000313" key="13">
    <source>
        <dbReference type="EMBL" id="PJJ76154.1"/>
    </source>
</evidence>
<evidence type="ECO:0000256" key="1">
    <source>
        <dbReference type="ARBA" id="ARBA00006847"/>
    </source>
</evidence>
<feature type="domain" description="Helicase ATP-binding" evidence="11">
    <location>
        <begin position="301"/>
        <end position="479"/>
    </location>
</feature>
<keyword evidence="14" id="KW-1185">Reference proteome</keyword>
<organism evidence="13 14">
    <name type="scientific">Thermoflavifilum aggregans</name>
    <dbReference type="NCBI Taxonomy" id="454188"/>
    <lineage>
        <taxon>Bacteria</taxon>
        <taxon>Pseudomonadati</taxon>
        <taxon>Bacteroidota</taxon>
        <taxon>Chitinophagia</taxon>
        <taxon>Chitinophagales</taxon>
        <taxon>Chitinophagaceae</taxon>
        <taxon>Thermoflavifilum</taxon>
    </lineage>
</organism>
<dbReference type="Proteomes" id="UP000230000">
    <property type="component" value="Unassembled WGS sequence"/>
</dbReference>
<dbReference type="EMBL" id="PGFG01000001">
    <property type="protein sequence ID" value="PJJ76154.1"/>
    <property type="molecule type" value="Genomic_DNA"/>
</dbReference>
<dbReference type="GO" id="GO:0046872">
    <property type="term" value="F:metal ion binding"/>
    <property type="evidence" value="ECO:0007669"/>
    <property type="project" value="UniProtKB-KW"/>
</dbReference>
<dbReference type="PANTHER" id="PTHR47959:SF16">
    <property type="entry name" value="CRISPR-ASSOCIATED NUCLEASE_HELICASE CAS3-RELATED"/>
    <property type="match status" value="1"/>
</dbReference>
<evidence type="ECO:0000256" key="4">
    <source>
        <dbReference type="ARBA" id="ARBA00022723"/>
    </source>
</evidence>